<name>A0A1Y6HRB3_9XANT</name>
<comment type="similarity">
    <text evidence="2">Belongs to the TrbI/VirB10 family.</text>
</comment>
<evidence type="ECO:0000256" key="5">
    <source>
        <dbReference type="ARBA" id="ARBA00022989"/>
    </source>
</evidence>
<keyword evidence="5 8" id="KW-1133">Transmembrane helix</keyword>
<organism evidence="10 12">
    <name type="scientific">Xanthomonas fragariae</name>
    <dbReference type="NCBI Taxonomy" id="48664"/>
    <lineage>
        <taxon>Bacteria</taxon>
        <taxon>Pseudomonadati</taxon>
        <taxon>Pseudomonadota</taxon>
        <taxon>Gammaproteobacteria</taxon>
        <taxon>Lysobacterales</taxon>
        <taxon>Lysobacteraceae</taxon>
        <taxon>Xanthomonas</taxon>
    </lineage>
</organism>
<dbReference type="InterPro" id="IPR042217">
    <property type="entry name" value="T4SS_VirB10/TrbI"/>
</dbReference>
<evidence type="ECO:0000313" key="11">
    <source>
        <dbReference type="Proteomes" id="UP000195877"/>
    </source>
</evidence>
<dbReference type="Gene3D" id="2.40.128.260">
    <property type="entry name" value="Type IV secretion system, VirB10/TraB/TrbI"/>
    <property type="match status" value="1"/>
</dbReference>
<feature type="transmembrane region" description="Helical" evidence="8">
    <location>
        <begin position="42"/>
        <end position="63"/>
    </location>
</feature>
<dbReference type="OrthoDB" id="9766860at2"/>
<dbReference type="InterPro" id="IPR005498">
    <property type="entry name" value="T4SS_VirB10/TraB/TrbI"/>
</dbReference>
<dbReference type="Proteomes" id="UP000195953">
    <property type="component" value="Plasmid pPD5205-30"/>
</dbReference>
<evidence type="ECO:0000256" key="2">
    <source>
        <dbReference type="ARBA" id="ARBA00010265"/>
    </source>
</evidence>
<keyword evidence="6 8" id="KW-0472">Membrane</keyword>
<dbReference type="RefSeq" id="WP_002805319.1">
    <property type="nucleotide sequence ID" value="NZ_CP016831.1"/>
</dbReference>
<comment type="subcellular location">
    <subcellularLocation>
        <location evidence="1">Cell membrane</location>
        <topology evidence="1">Single-pass membrane protein</topology>
    </subcellularLocation>
</comment>
<evidence type="ECO:0000256" key="1">
    <source>
        <dbReference type="ARBA" id="ARBA00004162"/>
    </source>
</evidence>
<evidence type="ECO:0000256" key="8">
    <source>
        <dbReference type="SAM" id="Phobius"/>
    </source>
</evidence>
<sequence length="404" mass="43220">MKFFFRKSNQAREQNSLEEGAHIDGERAAPSVNKGLGMQTKITNFLIFAAVIVLAVVMLWKYYANVIEQRRAAQQAAQKDTKVQQQTILPPLVPPNLPETNATQASAPAANTTPQTGNVAPNGKQLGPDGKPILTPAEERLQRRLTSSVKFKLDEPDRQSGKADADTAIAADPGGSPGSVGLGGGSDDPLARSLRATYTPGAVATILPDRDFLITKGAVIPCSVDPALDSSLPGIVTCTGSSDVWSTNHKVKLMEAGTKYVGEAKQGLSKSQRRMAILWTRAETPNGVIIDLNSAASDELGRPGVNGEIDNHFWDRFGAAIMLSLLNDASAFMIAREQNNGTGSNNTTIAFPNTVNGTQNMVGDVLKQTIDIPPTVKKNQGANISIYVARDLDFRSVYDLKVKP</sequence>
<proteinExistence type="inferred from homology"/>
<keyword evidence="9" id="KW-0614">Plasmid</keyword>
<reference evidence="9 11" key="1">
    <citation type="submission" date="2017-05" db="EMBL/GenBank/DDBJ databases">
        <authorList>
            <person name="Blom J."/>
        </authorList>
    </citation>
    <scope>NUCLEOTIDE SEQUENCE [LARGE SCALE GENOMIC DNA]</scope>
    <source>
        <strain evidence="9">PD885</strain>
        <plasmid evidence="11">ppd885-29</plasmid>
        <plasmid evidence="9">pPD885-29</plasmid>
    </source>
</reference>
<evidence type="ECO:0000256" key="6">
    <source>
        <dbReference type="ARBA" id="ARBA00023136"/>
    </source>
</evidence>
<keyword evidence="3" id="KW-1003">Cell membrane</keyword>
<feature type="compositionally biased region" description="Polar residues" evidence="7">
    <location>
        <begin position="98"/>
        <end position="119"/>
    </location>
</feature>
<gene>
    <name evidence="10" type="primary">virB10</name>
    <name evidence="10" type="ORF">PD5205_04026</name>
    <name evidence="9" type="ORF">PD885_04024</name>
</gene>
<feature type="region of interest" description="Disordered" evidence="7">
    <location>
        <begin position="90"/>
        <end position="134"/>
    </location>
</feature>
<dbReference type="Proteomes" id="UP000195877">
    <property type="component" value="Plasmid pPD885-29"/>
</dbReference>
<dbReference type="GO" id="GO:0005886">
    <property type="term" value="C:plasma membrane"/>
    <property type="evidence" value="ECO:0007669"/>
    <property type="project" value="UniProtKB-SubCell"/>
</dbReference>
<dbReference type="EMBL" id="LT853886">
    <property type="protein sequence ID" value="SMR06028.1"/>
    <property type="molecule type" value="Genomic_DNA"/>
</dbReference>
<geneLocation type="plasmid" evidence="9">
    <name>pPD885-29</name>
</geneLocation>
<feature type="compositionally biased region" description="Basic and acidic residues" evidence="7">
    <location>
        <begin position="151"/>
        <end position="165"/>
    </location>
</feature>
<geneLocation type="plasmid" evidence="12">
    <name>ppd5205-30</name>
</geneLocation>
<dbReference type="KEGG" id="xfr:BER92_19365"/>
<dbReference type="InterPro" id="IPR047695">
    <property type="entry name" value="T4SS_VirB10/PtlG"/>
</dbReference>
<feature type="compositionally biased region" description="Gly residues" evidence="7">
    <location>
        <begin position="175"/>
        <end position="186"/>
    </location>
</feature>
<dbReference type="GeneID" id="61896255"/>
<keyword evidence="4 8" id="KW-0812">Transmembrane</keyword>
<protein>
    <submittedName>
        <fullName evidence="10">Putative conjugal transfer protein</fullName>
    </submittedName>
    <submittedName>
        <fullName evidence="9">Type IV secretion system protein virB10</fullName>
    </submittedName>
</protein>
<evidence type="ECO:0000313" key="10">
    <source>
        <dbReference type="EMBL" id="SMR06028.1"/>
    </source>
</evidence>
<dbReference type="Pfam" id="PF03743">
    <property type="entry name" value="TrbI"/>
    <property type="match status" value="1"/>
</dbReference>
<evidence type="ECO:0000256" key="3">
    <source>
        <dbReference type="ARBA" id="ARBA00022475"/>
    </source>
</evidence>
<dbReference type="eggNOG" id="COG2948">
    <property type="taxonomic scope" value="Bacteria"/>
</dbReference>
<feature type="region of interest" description="Disordered" evidence="7">
    <location>
        <begin position="147"/>
        <end position="187"/>
    </location>
</feature>
<keyword evidence="11" id="KW-1185">Reference proteome</keyword>
<dbReference type="EMBL" id="LT853883">
    <property type="protein sequence ID" value="SMR01266.1"/>
    <property type="molecule type" value="Genomic_DNA"/>
</dbReference>
<evidence type="ECO:0000256" key="4">
    <source>
        <dbReference type="ARBA" id="ARBA00022692"/>
    </source>
</evidence>
<geneLocation type="plasmid" evidence="11">
    <name>ppd885-29</name>
</geneLocation>
<dbReference type="NCBIfam" id="NF038091">
    <property type="entry name" value="T4SS_VirB10"/>
    <property type="match status" value="1"/>
</dbReference>
<accession>A0A1Y6HRB3</accession>
<dbReference type="CDD" id="cd16429">
    <property type="entry name" value="VirB10"/>
    <property type="match status" value="1"/>
</dbReference>
<evidence type="ECO:0000313" key="12">
    <source>
        <dbReference type="Proteomes" id="UP000195953"/>
    </source>
</evidence>
<dbReference type="AlphaFoldDB" id="A0A1Y6HRB3"/>
<evidence type="ECO:0000256" key="7">
    <source>
        <dbReference type="SAM" id="MobiDB-lite"/>
    </source>
</evidence>
<evidence type="ECO:0000313" key="9">
    <source>
        <dbReference type="EMBL" id="SMR01266.1"/>
    </source>
</evidence>
<reference evidence="10 12" key="2">
    <citation type="submission" date="2017-05" db="EMBL/GenBank/DDBJ databases">
        <authorList>
            <person name="Song R."/>
            <person name="Chenine A.L."/>
            <person name="Ruprecht R.M."/>
        </authorList>
    </citation>
    <scope>NUCLEOTIDE SEQUENCE [LARGE SCALE GENOMIC DNA]</scope>
    <source>
        <strain evidence="10">PD5205</strain>
        <plasmid evidence="12">ppd5205-30</plasmid>
    </source>
</reference>